<evidence type="ECO:0000259" key="2">
    <source>
        <dbReference type="Pfam" id="PF13203"/>
    </source>
</evidence>
<proteinExistence type="predicted"/>
<dbReference type="PANTHER" id="PTHR38730:SF1">
    <property type="entry name" value="SLL7028 PROTEIN"/>
    <property type="match status" value="1"/>
</dbReference>
<dbReference type="EMBL" id="JADIMD010000009">
    <property type="protein sequence ID" value="MBO8473788.1"/>
    <property type="molecule type" value="Genomic_DNA"/>
</dbReference>
<dbReference type="InterPro" id="IPR025154">
    <property type="entry name" value="Put_metallopeptidase_dom"/>
</dbReference>
<dbReference type="Pfam" id="PF09967">
    <property type="entry name" value="DUF2201"/>
    <property type="match status" value="1"/>
</dbReference>
<reference evidence="3" key="2">
    <citation type="journal article" date="2021" name="PeerJ">
        <title>Extensive microbial diversity within the chicken gut microbiome revealed by metagenomics and culture.</title>
        <authorList>
            <person name="Gilroy R."/>
            <person name="Ravi A."/>
            <person name="Getino M."/>
            <person name="Pursley I."/>
            <person name="Horton D.L."/>
            <person name="Alikhan N.F."/>
            <person name="Baker D."/>
            <person name="Gharbi K."/>
            <person name="Hall N."/>
            <person name="Watson M."/>
            <person name="Adriaenssens E.M."/>
            <person name="Foster-Nyarko E."/>
            <person name="Jarju S."/>
            <person name="Secka A."/>
            <person name="Antonio M."/>
            <person name="Oren A."/>
            <person name="Chaudhuri R.R."/>
            <person name="La Ragione R."/>
            <person name="Hildebrand F."/>
            <person name="Pallen M.J."/>
        </authorList>
    </citation>
    <scope>NUCLEOTIDE SEQUENCE</scope>
    <source>
        <strain evidence="3">B1-13419</strain>
    </source>
</reference>
<comment type="caution">
    <text evidence="3">The sequence shown here is derived from an EMBL/GenBank/DDBJ whole genome shotgun (WGS) entry which is preliminary data.</text>
</comment>
<evidence type="ECO:0000259" key="1">
    <source>
        <dbReference type="Pfam" id="PF09967"/>
    </source>
</evidence>
<dbReference type="Pfam" id="PF13203">
    <property type="entry name" value="DUF2201_N"/>
    <property type="match status" value="1"/>
</dbReference>
<dbReference type="PANTHER" id="PTHR38730">
    <property type="entry name" value="SLL7028 PROTEIN"/>
    <property type="match status" value="1"/>
</dbReference>
<name>A0A9D9ILD4_9BACT</name>
<dbReference type="AlphaFoldDB" id="A0A9D9ILD4"/>
<dbReference type="InterPro" id="IPR018698">
    <property type="entry name" value="VWA-like_dom"/>
</dbReference>
<protein>
    <recommendedName>
        <fullName evidence="5">VWA-like domain-containing protein</fullName>
    </recommendedName>
</protein>
<gene>
    <name evidence="3" type="ORF">IAB91_00660</name>
</gene>
<feature type="domain" description="Putative metallopeptidase" evidence="2">
    <location>
        <begin position="9"/>
        <end position="243"/>
    </location>
</feature>
<organism evidence="3 4">
    <name type="scientific">Candidatus Cryptobacteroides faecigallinarum</name>
    <dbReference type="NCBI Taxonomy" id="2840763"/>
    <lineage>
        <taxon>Bacteria</taxon>
        <taxon>Pseudomonadati</taxon>
        <taxon>Bacteroidota</taxon>
        <taxon>Bacteroidia</taxon>
        <taxon>Bacteroidales</taxon>
        <taxon>Candidatus Cryptobacteroides</taxon>
    </lineage>
</organism>
<feature type="domain" description="VWA-like" evidence="1">
    <location>
        <begin position="259"/>
        <end position="369"/>
    </location>
</feature>
<evidence type="ECO:0000313" key="4">
    <source>
        <dbReference type="Proteomes" id="UP000823757"/>
    </source>
</evidence>
<reference evidence="3" key="1">
    <citation type="submission" date="2020-10" db="EMBL/GenBank/DDBJ databases">
        <authorList>
            <person name="Gilroy R."/>
        </authorList>
    </citation>
    <scope>NUCLEOTIDE SEQUENCE</scope>
    <source>
        <strain evidence="3">B1-13419</strain>
    </source>
</reference>
<accession>A0A9D9ILD4</accession>
<evidence type="ECO:0000313" key="3">
    <source>
        <dbReference type="EMBL" id="MBO8473788.1"/>
    </source>
</evidence>
<dbReference type="Proteomes" id="UP000823757">
    <property type="component" value="Unassembled WGS sequence"/>
</dbReference>
<sequence length="405" mass="46161">MEERLKKIVEEWYLCEPALFMAYCTHSLRENRSMGTAMRSGQRVIEFNPDLMRHWDNHTISERLKLEVIRILLGHPYQRQPHNAIPAALGLSSDITLNTLYPSNRLLPVPADLKVPQKLCFEEYYRIVLKYIHDKADSQDKNLNGPASDSSDCQSTEMKRILCNSTETATLWEEDQMMQENISAMVERLSKNAQWGSLPGNVYEEIIASNIVHIDYRTILSMFRRSVLSSKRQLTRMRPSRRYGFEQMGSKRGLATRLLVAADVSCSVESDNLSQALSIINRFFKYGIENIDVVQFDTGITGEKLSLKKAISGKFTIRGRGGTCFQEPVDMLSRENYDGLIIITDGFAPRPSLPPHTSGKILWMIYASSADCRTGELPPSIDWISGYPQSRYLILPQAKRTKHAQ</sequence>
<evidence type="ECO:0008006" key="5">
    <source>
        <dbReference type="Google" id="ProtNLM"/>
    </source>
</evidence>